<keyword evidence="3 7" id="KW-0812">Transmembrane</keyword>
<feature type="transmembrane region" description="Helical" evidence="7">
    <location>
        <begin position="55"/>
        <end position="76"/>
    </location>
</feature>
<dbReference type="EMBL" id="AP018203">
    <property type="protein sequence ID" value="BAY55377.1"/>
    <property type="molecule type" value="Genomic_DNA"/>
</dbReference>
<dbReference type="GO" id="GO:0016020">
    <property type="term" value="C:membrane"/>
    <property type="evidence" value="ECO:0007669"/>
    <property type="project" value="UniProtKB-SubCell"/>
</dbReference>
<dbReference type="Proteomes" id="UP000217895">
    <property type="component" value="Chromosome"/>
</dbReference>
<reference evidence="8 9" key="1">
    <citation type="submission" date="2017-06" db="EMBL/GenBank/DDBJ databases">
        <title>Genome sequencing of cyanobaciteial culture collection at National Institute for Environmental Studies (NIES).</title>
        <authorList>
            <person name="Hirose Y."/>
            <person name="Shimura Y."/>
            <person name="Fujisawa T."/>
            <person name="Nakamura Y."/>
            <person name="Kawachi M."/>
        </authorList>
    </citation>
    <scope>NUCLEOTIDE SEQUENCE [LARGE SCALE GENOMIC DNA]</scope>
    <source>
        <strain evidence="8 9">NIES-2135</strain>
    </source>
</reference>
<keyword evidence="4 7" id="KW-1133">Transmembrane helix</keyword>
<evidence type="ECO:0000256" key="7">
    <source>
        <dbReference type="SAM" id="Phobius"/>
    </source>
</evidence>
<dbReference type="PANTHER" id="PTHR21716:SF62">
    <property type="entry name" value="TRANSPORT PROTEIN YDBI-RELATED"/>
    <property type="match status" value="1"/>
</dbReference>
<evidence type="ECO:0000313" key="9">
    <source>
        <dbReference type="Proteomes" id="UP000217895"/>
    </source>
</evidence>
<keyword evidence="9" id="KW-1185">Reference proteome</keyword>
<comment type="subcellular location">
    <subcellularLocation>
        <location evidence="1">Membrane</location>
        <topology evidence="1">Multi-pass membrane protein</topology>
    </subcellularLocation>
</comment>
<dbReference type="Pfam" id="PF01594">
    <property type="entry name" value="AI-2E_transport"/>
    <property type="match status" value="1"/>
</dbReference>
<feature type="transmembrane region" description="Helical" evidence="7">
    <location>
        <begin position="137"/>
        <end position="163"/>
    </location>
</feature>
<proteinExistence type="inferred from homology"/>
<name>A0A1Z4JFU6_LEPBY</name>
<evidence type="ECO:0000256" key="5">
    <source>
        <dbReference type="ARBA" id="ARBA00023136"/>
    </source>
</evidence>
<feature type="transmembrane region" description="Helical" evidence="7">
    <location>
        <begin position="301"/>
        <end position="326"/>
    </location>
</feature>
<organism evidence="8 9">
    <name type="scientific">Leptolyngbya boryana NIES-2135</name>
    <dbReference type="NCBI Taxonomy" id="1973484"/>
    <lineage>
        <taxon>Bacteria</taxon>
        <taxon>Bacillati</taxon>
        <taxon>Cyanobacteriota</taxon>
        <taxon>Cyanophyceae</taxon>
        <taxon>Leptolyngbyales</taxon>
        <taxon>Leptolyngbyaceae</taxon>
        <taxon>Leptolyngbya group</taxon>
        <taxon>Leptolyngbya</taxon>
    </lineage>
</organism>
<feature type="transmembrane region" description="Helical" evidence="7">
    <location>
        <begin position="25"/>
        <end position="43"/>
    </location>
</feature>
<dbReference type="AlphaFoldDB" id="A0A1Z4JFU6"/>
<accession>A0A1Z4JFU6</accession>
<comment type="similarity">
    <text evidence="2">Belongs to the autoinducer-2 exporter (AI-2E) (TC 2.A.86) family.</text>
</comment>
<evidence type="ECO:0000256" key="4">
    <source>
        <dbReference type="ARBA" id="ARBA00022989"/>
    </source>
</evidence>
<feature type="transmembrane region" description="Helical" evidence="7">
    <location>
        <begin position="187"/>
        <end position="209"/>
    </location>
</feature>
<keyword evidence="5 7" id="KW-0472">Membrane</keyword>
<dbReference type="PANTHER" id="PTHR21716">
    <property type="entry name" value="TRANSMEMBRANE PROTEIN"/>
    <property type="match status" value="1"/>
</dbReference>
<evidence type="ECO:0000256" key="6">
    <source>
        <dbReference type="SAM" id="MobiDB-lite"/>
    </source>
</evidence>
<dbReference type="GO" id="GO:0055085">
    <property type="term" value="P:transmembrane transport"/>
    <property type="evidence" value="ECO:0007669"/>
    <property type="project" value="TreeGrafter"/>
</dbReference>
<protein>
    <recommendedName>
        <fullName evidence="10">Permease</fullName>
    </recommendedName>
</protein>
<sequence length="381" mass="42272">MGLGKWVGFLALAISLYVLWEMRQVLLLVYAAVVFATALNSFVNTLQRFKIKRGGAVLIAIVTLLTAAIFFVALIVPPFIAQFQQLVEIVPRGLDRVQIWAQQMQNTLPGGMAQYIPDVEDLIRQGQPLVARLLSNFFSFFSNTFNVLLNILLILILTVMLLIDPQSYRRGFIALFPSFYRRRADQILAMCEVSLVNWVIGIMINMIVIGLVSGIALLILGVPLVLANALLAGLLEAIPNVGPVLSVIPPMAVALLDAPWKAVAVLVLYIVIQQLEQYLLVPFVMSRQVAILPAVTLMSQVVFTVFFGFLGLFLAIPLVIVGQIWVREALVRDILDRWRKDEIEAELLEPTPPELQKLPAATPIHSSTVPKDEPPSESQEE</sequence>
<evidence type="ECO:0000313" key="8">
    <source>
        <dbReference type="EMBL" id="BAY55377.1"/>
    </source>
</evidence>
<dbReference type="InterPro" id="IPR002549">
    <property type="entry name" value="AI-2E-like"/>
</dbReference>
<evidence type="ECO:0000256" key="3">
    <source>
        <dbReference type="ARBA" id="ARBA00022692"/>
    </source>
</evidence>
<evidence type="ECO:0008006" key="10">
    <source>
        <dbReference type="Google" id="ProtNLM"/>
    </source>
</evidence>
<evidence type="ECO:0000256" key="2">
    <source>
        <dbReference type="ARBA" id="ARBA00009773"/>
    </source>
</evidence>
<gene>
    <name evidence="8" type="ORF">NIES2135_22000</name>
</gene>
<evidence type="ECO:0000256" key="1">
    <source>
        <dbReference type="ARBA" id="ARBA00004141"/>
    </source>
</evidence>
<feature type="region of interest" description="Disordered" evidence="6">
    <location>
        <begin position="350"/>
        <end position="381"/>
    </location>
</feature>